<dbReference type="AlphaFoldDB" id="A0A8J2U6Z6"/>
<evidence type="ECO:0000256" key="2">
    <source>
        <dbReference type="PIRSR" id="PIRSR603782-1"/>
    </source>
</evidence>
<comment type="caution">
    <text evidence="4">The sequence shown here is derived from an EMBL/GenBank/DDBJ whole genome shotgun (WGS) entry which is preliminary data.</text>
</comment>
<gene>
    <name evidence="4" type="ORF">GCM10011369_25910</name>
</gene>
<reference evidence="5" key="1">
    <citation type="journal article" date="2019" name="Int. J. Syst. Evol. Microbiol.">
        <title>The Global Catalogue of Microorganisms (GCM) 10K type strain sequencing project: providing services to taxonomists for standard genome sequencing and annotation.</title>
        <authorList>
            <consortium name="The Broad Institute Genomics Platform"/>
            <consortium name="The Broad Institute Genome Sequencing Center for Infectious Disease"/>
            <person name="Wu L."/>
            <person name="Ma J."/>
        </authorList>
    </citation>
    <scope>NUCLEOTIDE SEQUENCE [LARGE SCALE GENOMIC DNA]</scope>
    <source>
        <strain evidence="5">CGMCC 1.10130</strain>
    </source>
</reference>
<organism evidence="4 5">
    <name type="scientific">Neiella marina</name>
    <dbReference type="NCBI Taxonomy" id="508461"/>
    <lineage>
        <taxon>Bacteria</taxon>
        <taxon>Pseudomonadati</taxon>
        <taxon>Pseudomonadota</taxon>
        <taxon>Gammaproteobacteria</taxon>
        <taxon>Alteromonadales</taxon>
        <taxon>Echinimonadaceae</taxon>
        <taxon>Neiella</taxon>
    </lineage>
</organism>
<feature type="binding site" evidence="2">
    <location>
        <position position="74"/>
    </location>
    <ligand>
        <name>Cu cation</name>
        <dbReference type="ChEBI" id="CHEBI:23378"/>
    </ligand>
</feature>
<evidence type="ECO:0000313" key="4">
    <source>
        <dbReference type="EMBL" id="GGA82744.1"/>
    </source>
</evidence>
<dbReference type="Gene3D" id="3.40.30.10">
    <property type="entry name" value="Glutaredoxin"/>
    <property type="match status" value="1"/>
</dbReference>
<evidence type="ECO:0000256" key="1">
    <source>
        <dbReference type="ARBA" id="ARBA00010996"/>
    </source>
</evidence>
<sequence>MSYRTVLIALLFAIAAAFAVAMPWLPSLLQQQDFYGLSVDRPAHDFAIGDGQLTDLQGRYVYLLFGFLRCGDVCHRQVANMLALNKQLQAEPVSFVFVSLDPECDAVDQLQSYFDQQGPDFHSVKPASSAAARALAKEYNEYVVKTGSGDDYQIDHSGFMYVINPAGRLRLIYTSSHLSVSEMLNDLSKLPIS</sequence>
<dbReference type="PANTHER" id="PTHR12151">
    <property type="entry name" value="ELECTRON TRANSPORT PROTIN SCO1/SENC FAMILY MEMBER"/>
    <property type="match status" value="1"/>
</dbReference>
<name>A0A8J2U6Z6_9GAMM</name>
<dbReference type="InterPro" id="IPR036249">
    <property type="entry name" value="Thioredoxin-like_sf"/>
</dbReference>
<dbReference type="InterPro" id="IPR003782">
    <property type="entry name" value="SCO1/SenC"/>
</dbReference>
<dbReference type="RefSeq" id="WP_087506233.1">
    <property type="nucleotide sequence ID" value="NZ_BMDX01000014.1"/>
</dbReference>
<feature type="binding site" evidence="2">
    <location>
        <position position="70"/>
    </location>
    <ligand>
        <name>Cu cation</name>
        <dbReference type="ChEBI" id="CHEBI:23378"/>
    </ligand>
</feature>
<keyword evidence="3" id="KW-1015">Disulfide bond</keyword>
<evidence type="ECO:0008006" key="6">
    <source>
        <dbReference type="Google" id="ProtNLM"/>
    </source>
</evidence>
<dbReference type="Pfam" id="PF02630">
    <property type="entry name" value="SCO1-SenC"/>
    <property type="match status" value="1"/>
</dbReference>
<feature type="binding site" evidence="2">
    <location>
        <position position="156"/>
    </location>
    <ligand>
        <name>Cu cation</name>
        <dbReference type="ChEBI" id="CHEBI:23378"/>
    </ligand>
</feature>
<evidence type="ECO:0000256" key="3">
    <source>
        <dbReference type="PIRSR" id="PIRSR603782-2"/>
    </source>
</evidence>
<keyword evidence="2" id="KW-0479">Metal-binding</keyword>
<feature type="disulfide bond" description="Redox-active" evidence="3">
    <location>
        <begin position="70"/>
        <end position="74"/>
    </location>
</feature>
<dbReference type="OrthoDB" id="5616157at2"/>
<dbReference type="CDD" id="cd02968">
    <property type="entry name" value="SCO"/>
    <property type="match status" value="1"/>
</dbReference>
<proteinExistence type="inferred from homology"/>
<dbReference type="GO" id="GO:0046872">
    <property type="term" value="F:metal ion binding"/>
    <property type="evidence" value="ECO:0007669"/>
    <property type="project" value="UniProtKB-KW"/>
</dbReference>
<protein>
    <recommendedName>
        <fullName evidence="6">SCO family protein</fullName>
    </recommendedName>
</protein>
<keyword evidence="2" id="KW-0186">Copper</keyword>
<dbReference type="PANTHER" id="PTHR12151:SF25">
    <property type="entry name" value="LINALOOL DEHYDRATASE_ISOMERASE DOMAIN-CONTAINING PROTEIN"/>
    <property type="match status" value="1"/>
</dbReference>
<keyword evidence="5" id="KW-1185">Reference proteome</keyword>
<evidence type="ECO:0000313" key="5">
    <source>
        <dbReference type="Proteomes" id="UP000619743"/>
    </source>
</evidence>
<accession>A0A8J2U6Z6</accession>
<dbReference type="SUPFAM" id="SSF52833">
    <property type="entry name" value="Thioredoxin-like"/>
    <property type="match status" value="1"/>
</dbReference>
<dbReference type="EMBL" id="BMDX01000014">
    <property type="protein sequence ID" value="GGA82744.1"/>
    <property type="molecule type" value="Genomic_DNA"/>
</dbReference>
<dbReference type="Proteomes" id="UP000619743">
    <property type="component" value="Unassembled WGS sequence"/>
</dbReference>
<comment type="similarity">
    <text evidence="1">Belongs to the SCO1/2 family.</text>
</comment>